<keyword evidence="3 7" id="KW-0812">Transmembrane</keyword>
<dbReference type="CDD" id="cd06173">
    <property type="entry name" value="MFS_MefA_like"/>
    <property type="match status" value="1"/>
</dbReference>
<dbReference type="SUPFAM" id="SSF103473">
    <property type="entry name" value="MFS general substrate transporter"/>
    <property type="match status" value="1"/>
</dbReference>
<feature type="transmembrane region" description="Helical" evidence="7">
    <location>
        <begin position="160"/>
        <end position="180"/>
    </location>
</feature>
<dbReference type="AlphaFoldDB" id="A0A6J5YGU6"/>
<evidence type="ECO:0000256" key="6">
    <source>
        <dbReference type="SAM" id="MobiDB-lite"/>
    </source>
</evidence>
<feature type="transmembrane region" description="Helical" evidence="7">
    <location>
        <begin position="186"/>
        <end position="206"/>
    </location>
</feature>
<accession>A0A6J5YGU6</accession>
<dbReference type="Gene3D" id="1.20.1250.20">
    <property type="entry name" value="MFS general substrate transporter like domains"/>
    <property type="match status" value="1"/>
</dbReference>
<feature type="transmembrane region" description="Helical" evidence="7">
    <location>
        <begin position="30"/>
        <end position="54"/>
    </location>
</feature>
<dbReference type="Pfam" id="PF07690">
    <property type="entry name" value="MFS_1"/>
    <property type="match status" value="1"/>
</dbReference>
<feature type="region of interest" description="Disordered" evidence="6">
    <location>
        <begin position="1"/>
        <end position="21"/>
    </location>
</feature>
<dbReference type="GO" id="GO:0022857">
    <property type="term" value="F:transmembrane transporter activity"/>
    <property type="evidence" value="ECO:0007669"/>
    <property type="project" value="InterPro"/>
</dbReference>
<name>A0A6J5YGU6_9ZZZZ</name>
<evidence type="ECO:0000256" key="5">
    <source>
        <dbReference type="ARBA" id="ARBA00023136"/>
    </source>
</evidence>
<evidence type="ECO:0000313" key="8">
    <source>
        <dbReference type="EMBL" id="CAB4322802.1"/>
    </source>
</evidence>
<sequence length="527" mass="56149">MGDVDSELPLSDQAADRDPRRPWASTPFSLLARAHAASVAGDALFAIGLAGSVFFSLDFNSARWRVALYLVLTIAPFAVAAPLIGPAIDRIKGGRRWIIVGSLLLRAVLAFLITQHMQSLFFYPEAFGMLVLQKIYSISKSAVVPGTVHNDDELVEANSKLTVLSALAVVVAAVPGGILLKLGGGAWSVGLSGIVFVVGTVLALRLRPTVVAVEPVDEAEREELRSAGIVLASSAMGLLRGIVGFLSFMLAFGFKDRDAPLWQLGLVASSAQFGFFVGALLAPRIRRLLSEERILIASLILTVIAGALCAFIGGLAGSAVLSMFVGATGSTAKQAFDSIVQRDAPDANRGRSFARFETRFQLVWVIGALIPIVIPLPIVAGFACIAIVAALALVRYLIGLRQIRSGRIPSQPRGFRRRAAVDPEVLAREGFAPDSEDFSSARGGAAPVGSPFEIEQSEAVSVHSPSDDPDPPFDPARRWMRRSAPLPPRNPVLARNPLPSSERSDGLLFSADAWDDPALPQPDRDEP</sequence>
<keyword evidence="4 7" id="KW-1133">Transmembrane helix</keyword>
<feature type="transmembrane region" description="Helical" evidence="7">
    <location>
        <begin position="260"/>
        <end position="282"/>
    </location>
</feature>
<feature type="transmembrane region" description="Helical" evidence="7">
    <location>
        <begin position="294"/>
        <end position="316"/>
    </location>
</feature>
<comment type="subcellular location">
    <subcellularLocation>
        <location evidence="1">Cell membrane</location>
        <topology evidence="1">Multi-pass membrane protein</topology>
    </subcellularLocation>
</comment>
<evidence type="ECO:0000256" key="3">
    <source>
        <dbReference type="ARBA" id="ARBA00022692"/>
    </source>
</evidence>
<feature type="transmembrane region" description="Helical" evidence="7">
    <location>
        <begin position="97"/>
        <end position="114"/>
    </location>
</feature>
<feature type="transmembrane region" description="Helical" evidence="7">
    <location>
        <begin position="227"/>
        <end position="254"/>
    </location>
</feature>
<dbReference type="PANTHER" id="PTHR23513:SF18">
    <property type="entry name" value="INTEGRAL MEMBRANE PROTEIN"/>
    <property type="match status" value="1"/>
</dbReference>
<feature type="region of interest" description="Disordered" evidence="6">
    <location>
        <begin position="456"/>
        <end position="527"/>
    </location>
</feature>
<dbReference type="InterPro" id="IPR036259">
    <property type="entry name" value="MFS_trans_sf"/>
</dbReference>
<feature type="transmembrane region" description="Helical" evidence="7">
    <location>
        <begin position="66"/>
        <end position="85"/>
    </location>
</feature>
<evidence type="ECO:0000313" key="9">
    <source>
        <dbReference type="EMBL" id="CAB4952185.1"/>
    </source>
</evidence>
<gene>
    <name evidence="8" type="ORF">UFOPK1392_00539</name>
    <name evidence="9" type="ORF">UFOPK3733_01943</name>
</gene>
<protein>
    <submittedName>
        <fullName evidence="8">Unannotated protein</fullName>
    </submittedName>
</protein>
<evidence type="ECO:0000256" key="4">
    <source>
        <dbReference type="ARBA" id="ARBA00022989"/>
    </source>
</evidence>
<dbReference type="InterPro" id="IPR011701">
    <property type="entry name" value="MFS"/>
</dbReference>
<proteinExistence type="predicted"/>
<dbReference type="EMBL" id="CAFBNC010000135">
    <property type="protein sequence ID" value="CAB4952185.1"/>
    <property type="molecule type" value="Genomic_DNA"/>
</dbReference>
<evidence type="ECO:0000256" key="7">
    <source>
        <dbReference type="SAM" id="Phobius"/>
    </source>
</evidence>
<dbReference type="GO" id="GO:0005886">
    <property type="term" value="C:plasma membrane"/>
    <property type="evidence" value="ECO:0007669"/>
    <property type="project" value="UniProtKB-SubCell"/>
</dbReference>
<reference evidence="8" key="1">
    <citation type="submission" date="2020-05" db="EMBL/GenBank/DDBJ databases">
        <authorList>
            <person name="Chiriac C."/>
            <person name="Salcher M."/>
            <person name="Ghai R."/>
            <person name="Kavagutti S V."/>
        </authorList>
    </citation>
    <scope>NUCLEOTIDE SEQUENCE</scope>
</reference>
<evidence type="ECO:0000256" key="1">
    <source>
        <dbReference type="ARBA" id="ARBA00004651"/>
    </source>
</evidence>
<dbReference type="EMBL" id="CAEMXZ010000016">
    <property type="protein sequence ID" value="CAB4322802.1"/>
    <property type="molecule type" value="Genomic_DNA"/>
</dbReference>
<keyword evidence="5 7" id="KW-0472">Membrane</keyword>
<feature type="transmembrane region" description="Helical" evidence="7">
    <location>
        <begin position="362"/>
        <end position="394"/>
    </location>
</feature>
<evidence type="ECO:0000256" key="2">
    <source>
        <dbReference type="ARBA" id="ARBA00022475"/>
    </source>
</evidence>
<organism evidence="8">
    <name type="scientific">freshwater metagenome</name>
    <dbReference type="NCBI Taxonomy" id="449393"/>
    <lineage>
        <taxon>unclassified sequences</taxon>
        <taxon>metagenomes</taxon>
        <taxon>ecological metagenomes</taxon>
    </lineage>
</organism>
<dbReference type="PANTHER" id="PTHR23513">
    <property type="entry name" value="INTEGRAL MEMBRANE EFFLUX PROTEIN-RELATED"/>
    <property type="match status" value="1"/>
</dbReference>
<keyword evidence="2" id="KW-1003">Cell membrane</keyword>